<dbReference type="EnsemblMetazoa" id="GAUT044219-RA">
    <property type="protein sequence ID" value="GAUT044219-PA"/>
    <property type="gene ID" value="GAUT044219"/>
</dbReference>
<dbReference type="AlphaFoldDB" id="A0A1A9VQC3"/>
<evidence type="ECO:0000313" key="1">
    <source>
        <dbReference type="EnsemblMetazoa" id="GAUT044219-PA"/>
    </source>
</evidence>
<dbReference type="VEuPathDB" id="VectorBase:GAUT044219"/>
<protein>
    <submittedName>
        <fullName evidence="1">Uncharacterized protein</fullName>
    </submittedName>
</protein>
<sequence length="129" mass="14248">MVFDKRSCKIEFQTSGRERRETLQFPRWSGLAESPPQEFLETSPRAQICEVIIGLRGFQNSLTQSVCSTIDALAWLFTLAFACGGSQPATVKISPPVKFTRVSGKGRHIGCMESVKLTLAAKRIKAISL</sequence>
<dbReference type="Proteomes" id="UP000078200">
    <property type="component" value="Unassembled WGS sequence"/>
</dbReference>
<name>A0A1A9VQC3_GLOAU</name>
<proteinExistence type="predicted"/>
<evidence type="ECO:0000313" key="2">
    <source>
        <dbReference type="Proteomes" id="UP000078200"/>
    </source>
</evidence>
<accession>A0A1A9VQC3</accession>
<reference evidence="1" key="1">
    <citation type="submission" date="2020-05" db="UniProtKB">
        <authorList>
            <consortium name="EnsemblMetazoa"/>
        </authorList>
    </citation>
    <scope>IDENTIFICATION</scope>
    <source>
        <strain evidence="1">TTRI</strain>
    </source>
</reference>
<organism evidence="1 2">
    <name type="scientific">Glossina austeni</name>
    <name type="common">Savannah tsetse fly</name>
    <dbReference type="NCBI Taxonomy" id="7395"/>
    <lineage>
        <taxon>Eukaryota</taxon>
        <taxon>Metazoa</taxon>
        <taxon>Ecdysozoa</taxon>
        <taxon>Arthropoda</taxon>
        <taxon>Hexapoda</taxon>
        <taxon>Insecta</taxon>
        <taxon>Pterygota</taxon>
        <taxon>Neoptera</taxon>
        <taxon>Endopterygota</taxon>
        <taxon>Diptera</taxon>
        <taxon>Brachycera</taxon>
        <taxon>Muscomorpha</taxon>
        <taxon>Hippoboscoidea</taxon>
        <taxon>Glossinidae</taxon>
        <taxon>Glossina</taxon>
    </lineage>
</organism>
<keyword evidence="2" id="KW-1185">Reference proteome</keyword>